<reference evidence="1 2" key="1">
    <citation type="journal article" date="2022" name="New Phytol.">
        <title>Ecological generalism drives hyperdiversity of secondary metabolite gene clusters in xylarialean endophytes.</title>
        <authorList>
            <person name="Franco M.E.E."/>
            <person name="Wisecaver J.H."/>
            <person name="Arnold A.E."/>
            <person name="Ju Y.M."/>
            <person name="Slot J.C."/>
            <person name="Ahrendt S."/>
            <person name="Moore L.P."/>
            <person name="Eastman K.E."/>
            <person name="Scott K."/>
            <person name="Konkel Z."/>
            <person name="Mondo S.J."/>
            <person name="Kuo A."/>
            <person name="Hayes R.D."/>
            <person name="Haridas S."/>
            <person name="Andreopoulos B."/>
            <person name="Riley R."/>
            <person name="LaButti K."/>
            <person name="Pangilinan J."/>
            <person name="Lipzen A."/>
            <person name="Amirebrahimi M."/>
            <person name="Yan J."/>
            <person name="Adam C."/>
            <person name="Keymanesh K."/>
            <person name="Ng V."/>
            <person name="Louie K."/>
            <person name="Northen T."/>
            <person name="Drula E."/>
            <person name="Henrissat B."/>
            <person name="Hsieh H.M."/>
            <person name="Youens-Clark K."/>
            <person name="Lutzoni F."/>
            <person name="Miadlikowska J."/>
            <person name="Eastwood D.C."/>
            <person name="Hamelin R.C."/>
            <person name="Grigoriev I.V."/>
            <person name="U'Ren J.M."/>
        </authorList>
    </citation>
    <scope>NUCLEOTIDE SEQUENCE [LARGE SCALE GENOMIC DNA]</scope>
    <source>
        <strain evidence="1 2">CBS 119005</strain>
    </source>
</reference>
<proteinExistence type="predicted"/>
<name>A0ACB9YIY6_9PEZI</name>
<keyword evidence="2" id="KW-1185">Reference proteome</keyword>
<accession>A0ACB9YIY6</accession>
<comment type="caution">
    <text evidence="1">The sequence shown here is derived from an EMBL/GenBank/DDBJ whole genome shotgun (WGS) entry which is preliminary data.</text>
</comment>
<dbReference type="Proteomes" id="UP001497700">
    <property type="component" value="Unassembled WGS sequence"/>
</dbReference>
<evidence type="ECO:0000313" key="2">
    <source>
        <dbReference type="Proteomes" id="UP001497700"/>
    </source>
</evidence>
<organism evidence="1 2">
    <name type="scientific">Hypoxylon rubiginosum</name>
    <dbReference type="NCBI Taxonomy" id="110542"/>
    <lineage>
        <taxon>Eukaryota</taxon>
        <taxon>Fungi</taxon>
        <taxon>Dikarya</taxon>
        <taxon>Ascomycota</taxon>
        <taxon>Pezizomycotina</taxon>
        <taxon>Sordariomycetes</taxon>
        <taxon>Xylariomycetidae</taxon>
        <taxon>Xylariales</taxon>
        <taxon>Hypoxylaceae</taxon>
        <taxon>Hypoxylon</taxon>
    </lineage>
</organism>
<protein>
    <submittedName>
        <fullName evidence="1">Uncharacterized protein</fullName>
    </submittedName>
</protein>
<sequence>MKFSAATLFAATASAAVICRQSQSTVFAVSDFSAGCIPHSTQCLYSFAVIQPGTMETTPVNCTALVPANTDGTLPDVQEGTCGESSRTFSVARGTEGLTFVVSQPVTPSSNQSGTHLIPGDELVIANNPNAVVESYTGPTSFNLTYF</sequence>
<evidence type="ECO:0000313" key="1">
    <source>
        <dbReference type="EMBL" id="KAI4859201.1"/>
    </source>
</evidence>
<dbReference type="EMBL" id="MU393650">
    <property type="protein sequence ID" value="KAI4859201.1"/>
    <property type="molecule type" value="Genomic_DNA"/>
</dbReference>
<gene>
    <name evidence="1" type="ORF">F4820DRAFT_440551</name>
</gene>